<dbReference type="SUPFAM" id="SSF53807">
    <property type="entry name" value="Helical backbone' metal receptor"/>
    <property type="match status" value="1"/>
</dbReference>
<dbReference type="OrthoDB" id="63946at2"/>
<dbReference type="PROSITE" id="PS50983">
    <property type="entry name" value="FE_B12_PBP"/>
    <property type="match status" value="1"/>
</dbReference>
<keyword evidence="4 6" id="KW-0732">Signal</keyword>
<dbReference type="Proteomes" id="UP000092573">
    <property type="component" value="Chromosome"/>
</dbReference>
<feature type="compositionally biased region" description="Low complexity" evidence="5">
    <location>
        <begin position="34"/>
        <end position="75"/>
    </location>
</feature>
<evidence type="ECO:0000259" key="7">
    <source>
        <dbReference type="PROSITE" id="PS50983"/>
    </source>
</evidence>
<evidence type="ECO:0000256" key="1">
    <source>
        <dbReference type="ARBA" id="ARBA00004196"/>
    </source>
</evidence>
<name>A0A1B1N5B8_9BACL</name>
<dbReference type="EMBL" id="CP014167">
    <property type="protein sequence ID" value="ANS76641.1"/>
    <property type="molecule type" value="Genomic_DNA"/>
</dbReference>
<comment type="similarity">
    <text evidence="2">Belongs to the bacterial solute-binding protein 8 family.</text>
</comment>
<evidence type="ECO:0000256" key="2">
    <source>
        <dbReference type="ARBA" id="ARBA00008814"/>
    </source>
</evidence>
<sequence>MLEGICVHKLKGLTPLLILTLVLVLSACGSNATNGQNASNTGSGNAASSEPASASNSADTASSSASNVSGSSQESSKADEILQSNPDARIASISIHITNDLLAIGLTPVGSVIGGDVKDFLPHVKDLLQGAAKYGTVSDPDMEAILASKPDVIFLDENYSGQDISKFEKIAPTLTVNTAEGTWQEQLTEIAKHAGREQQAANFIQQYADKAEKVSGLIHAKLGPDAKVMAIRSTAKELRVMGVGHPMGPIMFEELKLNPANGVEKIDKAYETISQEVLPDFDADAIFVIVSVGSTAKANFDALESNPLWKNLKAVKNNHVYILDGQKWLDYSAIGQDMALDDAEQLFSK</sequence>
<dbReference type="GO" id="GO:0030288">
    <property type="term" value="C:outer membrane-bounded periplasmic space"/>
    <property type="evidence" value="ECO:0007669"/>
    <property type="project" value="TreeGrafter"/>
</dbReference>
<evidence type="ECO:0000313" key="9">
    <source>
        <dbReference type="Proteomes" id="UP000092573"/>
    </source>
</evidence>
<comment type="subcellular location">
    <subcellularLocation>
        <location evidence="1">Cell envelope</location>
    </subcellularLocation>
</comment>
<dbReference type="AlphaFoldDB" id="A0A1B1N5B8"/>
<dbReference type="GO" id="GO:1901678">
    <property type="term" value="P:iron coordination entity transport"/>
    <property type="evidence" value="ECO:0007669"/>
    <property type="project" value="UniProtKB-ARBA"/>
</dbReference>
<dbReference type="PANTHER" id="PTHR30532">
    <property type="entry name" value="IRON III DICITRATE-BINDING PERIPLASMIC PROTEIN"/>
    <property type="match status" value="1"/>
</dbReference>
<evidence type="ECO:0000256" key="6">
    <source>
        <dbReference type="SAM" id="SignalP"/>
    </source>
</evidence>
<evidence type="ECO:0000256" key="3">
    <source>
        <dbReference type="ARBA" id="ARBA00022448"/>
    </source>
</evidence>
<dbReference type="STRING" id="1462996.AWM70_20350"/>
<reference evidence="8 9" key="1">
    <citation type="submission" date="2016-01" db="EMBL/GenBank/DDBJ databases">
        <title>Complete Genome Sequence of Paenibacillus yonginensis DCY84, a novel Plant Growth-Promoting Bacteria with Elicitation of Induced Systemic Resistance.</title>
        <authorList>
            <person name="Kim Y.J."/>
            <person name="Yang D.C."/>
            <person name="Sukweenadhi J."/>
        </authorList>
    </citation>
    <scope>NUCLEOTIDE SEQUENCE [LARGE SCALE GENOMIC DNA]</scope>
    <source>
        <strain evidence="8 9">DCY84</strain>
    </source>
</reference>
<feature type="chain" id="PRO_5008527697" evidence="6">
    <location>
        <begin position="33"/>
        <end position="349"/>
    </location>
</feature>
<dbReference type="Gene3D" id="3.40.50.1980">
    <property type="entry name" value="Nitrogenase molybdenum iron protein domain"/>
    <property type="match status" value="2"/>
</dbReference>
<dbReference type="Pfam" id="PF01497">
    <property type="entry name" value="Peripla_BP_2"/>
    <property type="match status" value="1"/>
</dbReference>
<gene>
    <name evidence="8" type="ORF">AWM70_20350</name>
</gene>
<dbReference type="InterPro" id="IPR051313">
    <property type="entry name" value="Bact_iron-sidero_bind"/>
</dbReference>
<dbReference type="InterPro" id="IPR002491">
    <property type="entry name" value="ABC_transptr_periplasmic_BD"/>
</dbReference>
<dbReference type="PANTHER" id="PTHR30532:SF21">
    <property type="entry name" value="SIDEROPHORE-BINDING LIPOPROTEIN YFIY-RELATED"/>
    <property type="match status" value="1"/>
</dbReference>
<accession>A0A1B1N5B8</accession>
<organism evidence="8 9">
    <name type="scientific">Paenibacillus yonginensis</name>
    <dbReference type="NCBI Taxonomy" id="1462996"/>
    <lineage>
        <taxon>Bacteria</taxon>
        <taxon>Bacillati</taxon>
        <taxon>Bacillota</taxon>
        <taxon>Bacilli</taxon>
        <taxon>Bacillales</taxon>
        <taxon>Paenibacillaceae</taxon>
        <taxon>Paenibacillus</taxon>
    </lineage>
</organism>
<feature type="region of interest" description="Disordered" evidence="5">
    <location>
        <begin position="34"/>
        <end position="81"/>
    </location>
</feature>
<feature type="signal peptide" evidence="6">
    <location>
        <begin position="1"/>
        <end position="32"/>
    </location>
</feature>
<evidence type="ECO:0000256" key="5">
    <source>
        <dbReference type="SAM" id="MobiDB-lite"/>
    </source>
</evidence>
<keyword evidence="3" id="KW-0813">Transport</keyword>
<protein>
    <submittedName>
        <fullName evidence="8">Iron-hydroxamate ABC transporter substrate-binding protein</fullName>
    </submittedName>
</protein>
<evidence type="ECO:0000256" key="4">
    <source>
        <dbReference type="ARBA" id="ARBA00022729"/>
    </source>
</evidence>
<keyword evidence="9" id="KW-1185">Reference proteome</keyword>
<dbReference type="KEGG" id="pyg:AWM70_20350"/>
<feature type="domain" description="Fe/B12 periplasmic-binding" evidence="7">
    <location>
        <begin position="89"/>
        <end position="349"/>
    </location>
</feature>
<proteinExistence type="inferred from homology"/>
<evidence type="ECO:0000313" key="8">
    <source>
        <dbReference type="EMBL" id="ANS76641.1"/>
    </source>
</evidence>